<dbReference type="InterPro" id="IPR020846">
    <property type="entry name" value="MFS_dom"/>
</dbReference>
<dbReference type="PANTHER" id="PTHR11360:SF177">
    <property type="entry name" value="RIBOFLAVIN TRANSPORTER MCH5"/>
    <property type="match status" value="1"/>
</dbReference>
<sequence>MDAKQVISGPMHDEPTAPDKQQTAASAASAPVSLGGEAYPEGGLSAWVVVLGSWLAMFTGMGIMNTIPIFHSYTHTHQLRDHRYDTIGWIYSIYTFLAFACGIYIGPIFDKYGPKWLLAAGTASTTAGMLCMSFSHDLWHFILSFGLLCGLGTSLIFTPSIAAVGHWFKARRSFATGIASTAGSIGGIVYPLMLSSLFERVGFAWATRVLALLCLVCGALGILLVRSRLPPAVNAKAQPDFRIFRQVPFLLTSMGIFMMEFALFIPLTYISSYAIAQGFSSQFAFNLVAILNAASALGRAVPGYYGDFLGPFNVCILAVAMCIVSILCVWLPSGHTTAGIILFTVLWGFGGGTNISMSPVCVGMLCKTQEYGRYYATCYTLVSIACLIGIPIGGAILRVSDGDYAGLIIFTAIIYALSAGFLFAAKIAKLGWKGWRAVF</sequence>
<feature type="domain" description="Major facilitator superfamily (MFS) profile" evidence="5">
    <location>
        <begin position="248"/>
        <end position="439"/>
    </location>
</feature>
<evidence type="ECO:0000256" key="2">
    <source>
        <dbReference type="ARBA" id="ARBA00006727"/>
    </source>
</evidence>
<dbReference type="Proteomes" id="UP000813444">
    <property type="component" value="Unassembled WGS sequence"/>
</dbReference>
<gene>
    <name evidence="6" type="ORF">B0I35DRAFT_146479</name>
</gene>
<feature type="transmembrane region" description="Helical" evidence="4">
    <location>
        <begin position="308"/>
        <end position="332"/>
    </location>
</feature>
<feature type="transmembrane region" description="Helical" evidence="4">
    <location>
        <begin position="404"/>
        <end position="425"/>
    </location>
</feature>
<keyword evidence="4" id="KW-0472">Membrane</keyword>
<feature type="transmembrane region" description="Helical" evidence="4">
    <location>
        <begin position="138"/>
        <end position="162"/>
    </location>
</feature>
<feature type="transmembrane region" description="Helical" evidence="4">
    <location>
        <begin position="44"/>
        <end position="67"/>
    </location>
</feature>
<dbReference type="CDD" id="cd17352">
    <property type="entry name" value="MFS_MCT_SLC16"/>
    <property type="match status" value="1"/>
</dbReference>
<protein>
    <submittedName>
        <fullName evidence="6">Major facilitator superfamily domain-containing protein</fullName>
    </submittedName>
</protein>
<dbReference type="Gene3D" id="1.20.1250.20">
    <property type="entry name" value="MFS general substrate transporter like domains"/>
    <property type="match status" value="1"/>
</dbReference>
<dbReference type="AlphaFoldDB" id="A0A8K0SIG7"/>
<dbReference type="InterPro" id="IPR011701">
    <property type="entry name" value="MFS"/>
</dbReference>
<feature type="transmembrane region" description="Helical" evidence="4">
    <location>
        <begin position="174"/>
        <end position="193"/>
    </location>
</feature>
<feature type="transmembrane region" description="Helical" evidence="4">
    <location>
        <begin position="247"/>
        <end position="271"/>
    </location>
</feature>
<feature type="transmembrane region" description="Helical" evidence="4">
    <location>
        <begin position="338"/>
        <end position="362"/>
    </location>
</feature>
<dbReference type="OrthoDB" id="410267at2759"/>
<dbReference type="GO" id="GO:0016020">
    <property type="term" value="C:membrane"/>
    <property type="evidence" value="ECO:0007669"/>
    <property type="project" value="UniProtKB-SubCell"/>
</dbReference>
<evidence type="ECO:0000259" key="5">
    <source>
        <dbReference type="PROSITE" id="PS50850"/>
    </source>
</evidence>
<dbReference type="SUPFAM" id="SSF103473">
    <property type="entry name" value="MFS general substrate transporter"/>
    <property type="match status" value="1"/>
</dbReference>
<feature type="transmembrane region" description="Helical" evidence="4">
    <location>
        <begin position="283"/>
        <end position="301"/>
    </location>
</feature>
<dbReference type="PROSITE" id="PS50850">
    <property type="entry name" value="MFS"/>
    <property type="match status" value="1"/>
</dbReference>
<dbReference type="InterPro" id="IPR036259">
    <property type="entry name" value="MFS_trans_sf"/>
</dbReference>
<comment type="similarity">
    <text evidence="2">Belongs to the major facilitator superfamily. Monocarboxylate porter (TC 2.A.1.13) family.</text>
</comment>
<dbReference type="Pfam" id="PF07690">
    <property type="entry name" value="MFS_1"/>
    <property type="match status" value="1"/>
</dbReference>
<evidence type="ECO:0000256" key="1">
    <source>
        <dbReference type="ARBA" id="ARBA00004141"/>
    </source>
</evidence>
<reference evidence="6" key="1">
    <citation type="journal article" date="2021" name="Nat. Commun.">
        <title>Genetic determinants of endophytism in the Arabidopsis root mycobiome.</title>
        <authorList>
            <person name="Mesny F."/>
            <person name="Miyauchi S."/>
            <person name="Thiergart T."/>
            <person name="Pickel B."/>
            <person name="Atanasova L."/>
            <person name="Karlsson M."/>
            <person name="Huettel B."/>
            <person name="Barry K.W."/>
            <person name="Haridas S."/>
            <person name="Chen C."/>
            <person name="Bauer D."/>
            <person name="Andreopoulos W."/>
            <person name="Pangilinan J."/>
            <person name="LaButti K."/>
            <person name="Riley R."/>
            <person name="Lipzen A."/>
            <person name="Clum A."/>
            <person name="Drula E."/>
            <person name="Henrissat B."/>
            <person name="Kohler A."/>
            <person name="Grigoriev I.V."/>
            <person name="Martin F.M."/>
            <person name="Hacquard S."/>
        </authorList>
    </citation>
    <scope>NUCLEOTIDE SEQUENCE</scope>
    <source>
        <strain evidence="6">MPI-CAGE-CH-0235</strain>
    </source>
</reference>
<accession>A0A8K0SIG7</accession>
<feature type="transmembrane region" description="Helical" evidence="4">
    <location>
        <begin position="88"/>
        <end position="109"/>
    </location>
</feature>
<dbReference type="GO" id="GO:0022857">
    <property type="term" value="F:transmembrane transporter activity"/>
    <property type="evidence" value="ECO:0007669"/>
    <property type="project" value="InterPro"/>
</dbReference>
<feature type="transmembrane region" description="Helical" evidence="4">
    <location>
        <begin position="374"/>
        <end position="398"/>
    </location>
</feature>
<evidence type="ECO:0000313" key="7">
    <source>
        <dbReference type="Proteomes" id="UP000813444"/>
    </source>
</evidence>
<dbReference type="EMBL" id="JAGPNK010000020">
    <property type="protein sequence ID" value="KAH7304972.1"/>
    <property type="molecule type" value="Genomic_DNA"/>
</dbReference>
<feature type="region of interest" description="Disordered" evidence="3">
    <location>
        <begin position="1"/>
        <end position="26"/>
    </location>
</feature>
<feature type="transmembrane region" description="Helical" evidence="4">
    <location>
        <begin position="205"/>
        <end position="226"/>
    </location>
</feature>
<keyword evidence="4" id="KW-0812">Transmembrane</keyword>
<comment type="caution">
    <text evidence="6">The sequence shown here is derived from an EMBL/GenBank/DDBJ whole genome shotgun (WGS) entry which is preliminary data.</text>
</comment>
<dbReference type="InterPro" id="IPR050327">
    <property type="entry name" value="Proton-linked_MCT"/>
</dbReference>
<evidence type="ECO:0000256" key="3">
    <source>
        <dbReference type="SAM" id="MobiDB-lite"/>
    </source>
</evidence>
<comment type="subcellular location">
    <subcellularLocation>
        <location evidence="1">Membrane</location>
        <topology evidence="1">Multi-pass membrane protein</topology>
    </subcellularLocation>
</comment>
<proteinExistence type="inferred from homology"/>
<name>A0A8K0SIG7_9HYPO</name>
<keyword evidence="7" id="KW-1185">Reference proteome</keyword>
<evidence type="ECO:0000313" key="6">
    <source>
        <dbReference type="EMBL" id="KAH7304972.1"/>
    </source>
</evidence>
<organism evidence="6 7">
    <name type="scientific">Stachybotrys elegans</name>
    <dbReference type="NCBI Taxonomy" id="80388"/>
    <lineage>
        <taxon>Eukaryota</taxon>
        <taxon>Fungi</taxon>
        <taxon>Dikarya</taxon>
        <taxon>Ascomycota</taxon>
        <taxon>Pezizomycotina</taxon>
        <taxon>Sordariomycetes</taxon>
        <taxon>Hypocreomycetidae</taxon>
        <taxon>Hypocreales</taxon>
        <taxon>Stachybotryaceae</taxon>
        <taxon>Stachybotrys</taxon>
    </lineage>
</organism>
<evidence type="ECO:0000256" key="4">
    <source>
        <dbReference type="SAM" id="Phobius"/>
    </source>
</evidence>
<dbReference type="PANTHER" id="PTHR11360">
    <property type="entry name" value="MONOCARBOXYLATE TRANSPORTER"/>
    <property type="match status" value="1"/>
</dbReference>
<keyword evidence="4" id="KW-1133">Transmembrane helix</keyword>